<protein>
    <submittedName>
        <fullName evidence="6">Putative membrane protein</fullName>
    </submittedName>
</protein>
<keyword evidence="7" id="KW-1185">Reference proteome</keyword>
<comment type="caution">
    <text evidence="6">The sequence shown here is derived from an EMBL/GenBank/DDBJ whole genome shotgun (WGS) entry which is preliminary data.</text>
</comment>
<evidence type="ECO:0000256" key="3">
    <source>
        <dbReference type="ARBA" id="ARBA00022989"/>
    </source>
</evidence>
<dbReference type="GO" id="GO:0016020">
    <property type="term" value="C:membrane"/>
    <property type="evidence" value="ECO:0007669"/>
    <property type="project" value="UniProtKB-SubCell"/>
</dbReference>
<evidence type="ECO:0000256" key="4">
    <source>
        <dbReference type="ARBA" id="ARBA00023136"/>
    </source>
</evidence>
<evidence type="ECO:0000256" key="1">
    <source>
        <dbReference type="ARBA" id="ARBA00004141"/>
    </source>
</evidence>
<dbReference type="RefSeq" id="WP_241666082.1">
    <property type="nucleotide sequence ID" value="NZ_CP181055.1"/>
</dbReference>
<evidence type="ECO:0000256" key="2">
    <source>
        <dbReference type="ARBA" id="ARBA00022692"/>
    </source>
</evidence>
<feature type="transmembrane region" description="Helical" evidence="5">
    <location>
        <begin position="98"/>
        <end position="119"/>
    </location>
</feature>
<dbReference type="Pfam" id="PF09685">
    <property type="entry name" value="MamF_MmsF"/>
    <property type="match status" value="1"/>
</dbReference>
<reference evidence="6 7" key="1">
    <citation type="submission" date="2020-08" db="EMBL/GenBank/DDBJ databases">
        <title>Genomic Encyclopedia of Type Strains, Phase IV (KMG-IV): sequencing the most valuable type-strain genomes for metagenomic binning, comparative biology and taxonomic classification.</title>
        <authorList>
            <person name="Goeker M."/>
        </authorList>
    </citation>
    <scope>NUCLEOTIDE SEQUENCE [LARGE SCALE GENOMIC DNA]</scope>
    <source>
        <strain evidence="6 7">DSM 15895</strain>
    </source>
</reference>
<accession>A0A7W8FSN8</accession>
<dbReference type="EMBL" id="JACHHE010000001">
    <property type="protein sequence ID" value="MBB5179216.1"/>
    <property type="molecule type" value="Genomic_DNA"/>
</dbReference>
<comment type="subcellular location">
    <subcellularLocation>
        <location evidence="1">Membrane</location>
        <topology evidence="1">Multi-pass membrane protein</topology>
    </subcellularLocation>
</comment>
<evidence type="ECO:0000313" key="7">
    <source>
        <dbReference type="Proteomes" id="UP000525923"/>
    </source>
</evidence>
<feature type="transmembrane region" description="Helical" evidence="5">
    <location>
        <begin position="71"/>
        <end position="92"/>
    </location>
</feature>
<keyword evidence="4 5" id="KW-0472">Membrane</keyword>
<dbReference type="AlphaFoldDB" id="A0A7W8FSN8"/>
<sequence>MVENNFKITDDRQLGNFDSQTVFKRPEALRASGPTGTAIGLSENHAGSLAYLFGFVTGFLLLIVEKENRFVRFHALQSILLSIAFVTVFTVLGMLPVIGWLSGVILLPIGLVLWIILMLNASNGKYSKVFYIGQFAEKQLR</sequence>
<dbReference type="PANTHER" id="PTHR36460:SF1">
    <property type="entry name" value="UPF0132 DOMAIN PROTEIN (AFU_ORTHOLOGUE AFUA_3G10255)"/>
    <property type="match status" value="1"/>
</dbReference>
<dbReference type="InterPro" id="IPR019109">
    <property type="entry name" value="MamF_MmsF"/>
</dbReference>
<evidence type="ECO:0000313" key="6">
    <source>
        <dbReference type="EMBL" id="MBB5179216.1"/>
    </source>
</evidence>
<keyword evidence="2 5" id="KW-0812">Transmembrane</keyword>
<gene>
    <name evidence="6" type="ORF">HNQ44_000638</name>
</gene>
<evidence type="ECO:0000256" key="5">
    <source>
        <dbReference type="SAM" id="Phobius"/>
    </source>
</evidence>
<feature type="transmembrane region" description="Helical" evidence="5">
    <location>
        <begin position="46"/>
        <end position="64"/>
    </location>
</feature>
<dbReference type="PANTHER" id="PTHR36460">
    <property type="entry name" value="UPF0132 DOMAIN PROTEIN (AFU_ORTHOLOGUE AFUA_3G10255)"/>
    <property type="match status" value="1"/>
</dbReference>
<name>A0A7W8FSN8_9BACL</name>
<dbReference type="Proteomes" id="UP000525923">
    <property type="component" value="Unassembled WGS sequence"/>
</dbReference>
<keyword evidence="3 5" id="KW-1133">Transmembrane helix</keyword>
<organism evidence="6 7">
    <name type="scientific">Planococcus koreensis</name>
    <dbReference type="NCBI Taxonomy" id="112331"/>
    <lineage>
        <taxon>Bacteria</taxon>
        <taxon>Bacillati</taxon>
        <taxon>Bacillota</taxon>
        <taxon>Bacilli</taxon>
        <taxon>Bacillales</taxon>
        <taxon>Caryophanaceae</taxon>
        <taxon>Planococcus</taxon>
    </lineage>
</organism>
<proteinExistence type="predicted"/>